<proteinExistence type="predicted"/>
<dbReference type="Gramene" id="OIT33965">
    <property type="protein sequence ID" value="OIT33965"/>
    <property type="gene ID" value="A4A49_06594"/>
</dbReference>
<dbReference type="EMBL" id="MJEQ01000790">
    <property type="protein sequence ID" value="OIT33965.1"/>
    <property type="molecule type" value="Genomic_DNA"/>
</dbReference>
<dbReference type="AlphaFoldDB" id="A0A314KXT3"/>
<protein>
    <submittedName>
        <fullName evidence="2">Uncharacterized protein</fullName>
    </submittedName>
</protein>
<reference evidence="2" key="1">
    <citation type="submission" date="2016-11" db="EMBL/GenBank/DDBJ databases">
        <title>The genome of Nicotiana attenuata.</title>
        <authorList>
            <person name="Xu S."/>
            <person name="Brockmoeller T."/>
            <person name="Gaquerel E."/>
            <person name="Navarro A."/>
            <person name="Kuhl H."/>
            <person name="Gase K."/>
            <person name="Ling Z."/>
            <person name="Zhou W."/>
            <person name="Kreitzer C."/>
            <person name="Stanke M."/>
            <person name="Tang H."/>
            <person name="Lyons E."/>
            <person name="Pandey P."/>
            <person name="Pandey S.P."/>
            <person name="Timmermann B."/>
            <person name="Baldwin I.T."/>
        </authorList>
    </citation>
    <scope>NUCLEOTIDE SEQUENCE [LARGE SCALE GENOMIC DNA]</scope>
    <source>
        <strain evidence="2">UT</strain>
    </source>
</reference>
<feature type="compositionally biased region" description="Basic residues" evidence="1">
    <location>
        <begin position="44"/>
        <end position="56"/>
    </location>
</feature>
<accession>A0A314KXT3</accession>
<feature type="region of interest" description="Disordered" evidence="1">
    <location>
        <begin position="36"/>
        <end position="86"/>
    </location>
</feature>
<dbReference type="Proteomes" id="UP000187609">
    <property type="component" value="Unassembled WGS sequence"/>
</dbReference>
<name>A0A314KXT3_NICAT</name>
<gene>
    <name evidence="2" type="ORF">A4A49_06594</name>
</gene>
<evidence type="ECO:0000313" key="2">
    <source>
        <dbReference type="EMBL" id="OIT33965.1"/>
    </source>
</evidence>
<evidence type="ECO:0000313" key="3">
    <source>
        <dbReference type="Proteomes" id="UP000187609"/>
    </source>
</evidence>
<organism evidence="2 3">
    <name type="scientific">Nicotiana attenuata</name>
    <name type="common">Coyote tobacco</name>
    <dbReference type="NCBI Taxonomy" id="49451"/>
    <lineage>
        <taxon>Eukaryota</taxon>
        <taxon>Viridiplantae</taxon>
        <taxon>Streptophyta</taxon>
        <taxon>Embryophyta</taxon>
        <taxon>Tracheophyta</taxon>
        <taxon>Spermatophyta</taxon>
        <taxon>Magnoliopsida</taxon>
        <taxon>eudicotyledons</taxon>
        <taxon>Gunneridae</taxon>
        <taxon>Pentapetalae</taxon>
        <taxon>asterids</taxon>
        <taxon>lamiids</taxon>
        <taxon>Solanales</taxon>
        <taxon>Solanaceae</taxon>
        <taxon>Nicotianoideae</taxon>
        <taxon>Nicotianeae</taxon>
        <taxon>Nicotiana</taxon>
    </lineage>
</organism>
<comment type="caution">
    <text evidence="2">The sequence shown here is derived from an EMBL/GenBank/DDBJ whole genome shotgun (WGS) entry which is preliminary data.</text>
</comment>
<evidence type="ECO:0000256" key="1">
    <source>
        <dbReference type="SAM" id="MobiDB-lite"/>
    </source>
</evidence>
<sequence length="86" mass="10037">MTIQINTEKVHHLCSKHTKQGLSQVVEKFIASTERIERKAKMSQPKHRKLAKRTRLRCPVTAPVTSQSPVQRKPRRQGGWQERRLV</sequence>
<keyword evidence="3" id="KW-1185">Reference proteome</keyword>